<name>A0A9W9EJU3_9EURO</name>
<keyword evidence="2" id="KW-1185">Reference proteome</keyword>
<accession>A0A9W9EJU3</accession>
<protein>
    <submittedName>
        <fullName evidence="1">Uncharacterized protein</fullName>
    </submittedName>
</protein>
<reference evidence="1" key="2">
    <citation type="journal article" date="2023" name="IMA Fungus">
        <title>Comparative genomic study of the Penicillium genus elucidates a diverse pangenome and 15 lateral gene transfer events.</title>
        <authorList>
            <person name="Petersen C."/>
            <person name="Sorensen T."/>
            <person name="Nielsen M.R."/>
            <person name="Sondergaard T.E."/>
            <person name="Sorensen J.L."/>
            <person name="Fitzpatrick D.A."/>
            <person name="Frisvad J.C."/>
            <person name="Nielsen K.L."/>
        </authorList>
    </citation>
    <scope>NUCLEOTIDE SEQUENCE</scope>
    <source>
        <strain evidence="1">IBT 30761</strain>
    </source>
</reference>
<evidence type="ECO:0000313" key="2">
    <source>
        <dbReference type="Proteomes" id="UP001149074"/>
    </source>
</evidence>
<dbReference type="GeneID" id="81363621"/>
<gene>
    <name evidence="1" type="ORF">N7532_012151</name>
</gene>
<dbReference type="RefSeq" id="XP_056469630.1">
    <property type="nucleotide sequence ID" value="XM_056624642.1"/>
</dbReference>
<dbReference type="OrthoDB" id="4494726at2759"/>
<dbReference type="AlphaFoldDB" id="A0A9W9EJU3"/>
<dbReference type="Proteomes" id="UP001149074">
    <property type="component" value="Unassembled WGS sequence"/>
</dbReference>
<dbReference type="EMBL" id="JAPQKI010000011">
    <property type="protein sequence ID" value="KAJ5083108.1"/>
    <property type="molecule type" value="Genomic_DNA"/>
</dbReference>
<organism evidence="1 2">
    <name type="scientific">Penicillium argentinense</name>
    <dbReference type="NCBI Taxonomy" id="1131581"/>
    <lineage>
        <taxon>Eukaryota</taxon>
        <taxon>Fungi</taxon>
        <taxon>Dikarya</taxon>
        <taxon>Ascomycota</taxon>
        <taxon>Pezizomycotina</taxon>
        <taxon>Eurotiomycetes</taxon>
        <taxon>Eurotiomycetidae</taxon>
        <taxon>Eurotiales</taxon>
        <taxon>Aspergillaceae</taxon>
        <taxon>Penicillium</taxon>
    </lineage>
</organism>
<reference evidence="1" key="1">
    <citation type="submission" date="2022-11" db="EMBL/GenBank/DDBJ databases">
        <authorList>
            <person name="Petersen C."/>
        </authorList>
    </citation>
    <scope>NUCLEOTIDE SEQUENCE</scope>
    <source>
        <strain evidence="1">IBT 30761</strain>
    </source>
</reference>
<comment type="caution">
    <text evidence="1">The sequence shown here is derived from an EMBL/GenBank/DDBJ whole genome shotgun (WGS) entry which is preliminary data.</text>
</comment>
<sequence length="95" mass="11081">MVSGKTNVFTIASWNREANRINSYAYVFMNLETRHAYKSLFERLFQVLSDVGRKPVWWAYQLGANDSAEGIRTDLVIILRRWIHVGHGKSIYNEC</sequence>
<proteinExistence type="predicted"/>
<evidence type="ECO:0000313" key="1">
    <source>
        <dbReference type="EMBL" id="KAJ5083108.1"/>
    </source>
</evidence>